<reference evidence="2" key="1">
    <citation type="submission" date="2018-10" db="EMBL/GenBank/DDBJ databases">
        <title>Hidden diversity of soil giant viruses.</title>
        <authorList>
            <person name="Schulz F."/>
            <person name="Alteio L."/>
            <person name="Goudeau D."/>
            <person name="Ryan E.M."/>
            <person name="Malmstrom R.R."/>
            <person name="Blanchard J."/>
            <person name="Woyke T."/>
        </authorList>
    </citation>
    <scope>NUCLEOTIDE SEQUENCE</scope>
    <source>
        <strain evidence="2">DSV1</strain>
    </source>
</reference>
<sequence>MKEKKENADEKMGNDANNDKIVKDKPKGKQKKRCKGLAESGSPCKGSVKNGKQCCERHQDIEHYEPHMFKELKRCNECKKQKHRYKWRYFPKSDMCDECKKNKNDRTGYCQAKQKLNGEPCRLYAVEGGNYCNRNHSHMENYTPYQMANLKKCCQCDKEIYIGDFPVGKKGFQLQSCKGCNGASVVNRQKEKEIRDAKKRCEAINCSYKELFGGFCGVHFINRMRAEAEEQNKIPCRFLNRGCRKFLDLDFEFKACDDCRAEERISDREQTAKQKAECDKILVDSDYTENKCITCHEMQIIDVFIRKNGIISNKCKTCREINENVDIKRNRNDTKTNNSVIEKKKKDANRAGKSNDINDDVLLEIIVNPCYYCGIYEYAKNKDGIEYSKMTFDRKNSSIGYTIDNVVSACVSCNLMKWEVPYTDFIQYCENIYENYGSENNWNDIAPRHNRYCNYSVDAKKRNKDFEITKDEFNAVVTKKCYYCNNTNAVDQIGIDRLNSNVGYVKNNTLVACCKICNKMKKHWDNKRFYNHVLRILFHNKKITKNEFKKKILIVNEKNSLEYFITQLQQLYQIRSNEDRRGLFPFTQSNEHYINQIWRGFDIDTFEPELEFCETSDQIELWMYYRLIISQKSYEKKDHNKDIMILVRDKFTKRYVGFVALGPIPFEITENVQLNKRIYEIKICSAIPPFRDNFSGNKLMVMLMFSTEVYQYVKKTRNIDLIGLAIIAPLKVSKYETIECSSISIKKKFELTGLDGSKVPRNLYDALKIYMRNNNENDDIDMNQTVTVNNFLKRHNIIDPTSNNVTMGFYFGETSNNSLDEKHKKLDLSKLSSVKLIIDKWYIEHAVTTFNEHTASTFKDINDPTLMVEYDYHTYYIDNRGYNRHNQNKYIKNDNILKEILIVSLWNEHKYDAFEKLVSDLSKSYKIETTVEEIKKLIFPYGEISDTDFLKRRENLKFEMDMKQQKIIMLTEDPFGKEIKYMNNFDDQQKHGTSIMIKKTKLYLYVKELNKKEFIKTDFELQNKHNKWGIIFDWKHTFTMQHYKYDKKKNYDSERTTFGSGDSIITKIILSQYENIDTDVWPSDDAPITISNVGSICINLRDQTHQLKISTESEYNEINNHDEVVKLRIENIVTTFHSDQCSCDECHHKRTICTKCV</sequence>
<accession>A0A3G4ZRA1</accession>
<dbReference type="Gene3D" id="3.30.40.220">
    <property type="match status" value="2"/>
</dbReference>
<gene>
    <name evidence="2" type="ORF">Dasosvirus2_36</name>
</gene>
<evidence type="ECO:0000256" key="1">
    <source>
        <dbReference type="SAM" id="MobiDB-lite"/>
    </source>
</evidence>
<proteinExistence type="predicted"/>
<evidence type="ECO:0000313" key="2">
    <source>
        <dbReference type="EMBL" id="AYV77440.1"/>
    </source>
</evidence>
<feature type="compositionally biased region" description="Basic and acidic residues" evidence="1">
    <location>
        <begin position="1"/>
        <end position="27"/>
    </location>
</feature>
<organism evidence="2">
    <name type="scientific">Dasosvirus sp</name>
    <dbReference type="NCBI Taxonomy" id="2487764"/>
    <lineage>
        <taxon>Viruses</taxon>
        <taxon>Varidnaviria</taxon>
        <taxon>Bamfordvirae</taxon>
        <taxon>Nucleocytoviricota</taxon>
        <taxon>Megaviricetes</taxon>
        <taxon>Imitervirales</taxon>
        <taxon>Mimiviridae</taxon>
        <taxon>Klosneuvirinae</taxon>
    </lineage>
</organism>
<feature type="region of interest" description="Disordered" evidence="1">
    <location>
        <begin position="1"/>
        <end position="41"/>
    </location>
</feature>
<protein>
    <submittedName>
        <fullName evidence="2">Uncharacterized protein</fullName>
    </submittedName>
</protein>
<name>A0A3G4ZRA1_9VIRU</name>
<dbReference type="EMBL" id="MK072043">
    <property type="protein sequence ID" value="AYV77440.1"/>
    <property type="molecule type" value="Genomic_DNA"/>
</dbReference>